<dbReference type="Gene3D" id="2.40.30.110">
    <property type="entry name" value="Aminomethyltransferase beta-barrel domains"/>
    <property type="match status" value="1"/>
</dbReference>
<dbReference type="InterPro" id="IPR006222">
    <property type="entry name" value="GCVT_N"/>
</dbReference>
<evidence type="ECO:0000259" key="2">
    <source>
        <dbReference type="Pfam" id="PF01266"/>
    </source>
</evidence>
<comment type="caution">
    <text evidence="6">The sequence shown here is derived from an EMBL/GenBank/DDBJ whole genome shotgun (WGS) entry which is preliminary data.</text>
</comment>
<dbReference type="InterPro" id="IPR027266">
    <property type="entry name" value="TrmE/GcvT-like"/>
</dbReference>
<keyword evidence="7" id="KW-1185">Reference proteome</keyword>
<reference evidence="6 7" key="1">
    <citation type="journal article" date="2019" name="Int. J. Syst. Evol. Microbiol.">
        <title>The Global Catalogue of Microorganisms (GCM) 10K type strain sequencing project: providing services to taxonomists for standard genome sequencing and annotation.</title>
        <authorList>
            <consortium name="The Broad Institute Genomics Platform"/>
            <consortium name="The Broad Institute Genome Sequencing Center for Infectious Disease"/>
            <person name="Wu L."/>
            <person name="Ma J."/>
        </authorList>
    </citation>
    <scope>NUCLEOTIDE SEQUENCE [LARGE SCALE GENOMIC DNA]</scope>
    <source>
        <strain evidence="6 7">JCM 3272</strain>
    </source>
</reference>
<protein>
    <submittedName>
        <fullName evidence="6">FAD-dependent oxidoreductase</fullName>
    </submittedName>
</protein>
<proteinExistence type="inferred from homology"/>
<dbReference type="SUPFAM" id="SSF54373">
    <property type="entry name" value="FAD-linked reductases, C-terminal domain"/>
    <property type="match status" value="1"/>
</dbReference>
<dbReference type="Pfam" id="PF08669">
    <property type="entry name" value="GCV_T_C"/>
    <property type="match status" value="1"/>
</dbReference>
<comment type="similarity">
    <text evidence="1">Belongs to the GcvT family.</text>
</comment>
<dbReference type="Proteomes" id="UP001501444">
    <property type="component" value="Unassembled WGS sequence"/>
</dbReference>
<dbReference type="Gene3D" id="3.30.1360.120">
    <property type="entry name" value="Probable tRNA modification gtpase trme, domain 1"/>
    <property type="match status" value="1"/>
</dbReference>
<feature type="domain" description="GCVT N-terminal" evidence="3">
    <location>
        <begin position="434"/>
        <end position="709"/>
    </location>
</feature>
<evidence type="ECO:0000259" key="4">
    <source>
        <dbReference type="Pfam" id="PF08669"/>
    </source>
</evidence>
<gene>
    <name evidence="6" type="ORF">GCM10010170_088100</name>
</gene>
<evidence type="ECO:0000259" key="3">
    <source>
        <dbReference type="Pfam" id="PF01571"/>
    </source>
</evidence>
<dbReference type="RefSeq" id="WP_344618629.1">
    <property type="nucleotide sequence ID" value="NZ_BAAARV010000088.1"/>
</dbReference>
<dbReference type="PANTHER" id="PTHR43757">
    <property type="entry name" value="AMINOMETHYLTRANSFERASE"/>
    <property type="match status" value="1"/>
</dbReference>
<dbReference type="Pfam" id="PF01266">
    <property type="entry name" value="DAO"/>
    <property type="match status" value="1"/>
</dbReference>
<organism evidence="6 7">
    <name type="scientific">Dactylosporangium salmoneum</name>
    <dbReference type="NCBI Taxonomy" id="53361"/>
    <lineage>
        <taxon>Bacteria</taxon>
        <taxon>Bacillati</taxon>
        <taxon>Actinomycetota</taxon>
        <taxon>Actinomycetes</taxon>
        <taxon>Micromonosporales</taxon>
        <taxon>Micromonosporaceae</taxon>
        <taxon>Dactylosporangium</taxon>
    </lineage>
</organism>
<dbReference type="InterPro" id="IPR013977">
    <property type="entry name" value="GcvT_C"/>
</dbReference>
<dbReference type="InterPro" id="IPR006076">
    <property type="entry name" value="FAD-dep_OxRdtase"/>
</dbReference>
<feature type="domain" description="Aminomethyltransferase C-terminal" evidence="4">
    <location>
        <begin position="728"/>
        <end position="806"/>
    </location>
</feature>
<evidence type="ECO:0000259" key="5">
    <source>
        <dbReference type="Pfam" id="PF16350"/>
    </source>
</evidence>
<dbReference type="SUPFAM" id="SSF103025">
    <property type="entry name" value="Folate-binding domain"/>
    <property type="match status" value="1"/>
</dbReference>
<dbReference type="SUPFAM" id="SSF51905">
    <property type="entry name" value="FAD/NAD(P)-binding domain"/>
    <property type="match status" value="1"/>
</dbReference>
<dbReference type="PANTHER" id="PTHR43757:SF2">
    <property type="entry name" value="AMINOMETHYLTRANSFERASE, MITOCHONDRIAL"/>
    <property type="match status" value="1"/>
</dbReference>
<dbReference type="InterPro" id="IPR028896">
    <property type="entry name" value="GcvT/YgfZ/DmdA"/>
</dbReference>
<dbReference type="InterPro" id="IPR036188">
    <property type="entry name" value="FAD/NAD-bd_sf"/>
</dbReference>
<dbReference type="SUPFAM" id="SSF101790">
    <property type="entry name" value="Aminomethyltransferase beta-barrel domain"/>
    <property type="match status" value="1"/>
</dbReference>
<sequence>MSIETEPPRAARAVVIGGGVAGCSIAYHLARLGWTDVLLLEQHALTEGTTWHSAGFVGQLRSTVSQTRMIMYSSGLYAELRELTGLDPGWRGVGGLRLATTPERVEELRRQASSATTYGLDMALLGPAETLDRLPLLNVADVRLAGWLPGDGWLEPARLAAALAAGAERLGVRIVTGTKVTGIAVEGGRVRGVMTPAGPIAAEVVVNAAGAAAGHVARLAGVELPIVPIKHQYVVTEPLPGGASTDAVPTVRDPDRIVYFRGADDTALLVGGYVREPALWRPESGAPLDAPRTLFEPDLATFAESWANARHRVPALRELDMARVVHGPEAFTPDGEFLLGETPVAGLWVAAGFCVHGLAAAGGVGKVMAEWIADGTPEYDVSTMDVRRFGAHSASRRWASARALDGYSRYYDVVYPGQEWATARPLRRSAVWPRLAGLGAALGEKAGWERANWFESNAALTPQAQRPKGWAGRHWSPAIAGEVAATASAAGLFDQSSFAKLDVRGPGALGLLQHLCANDVDRPVGAMTYTQMLNARGGIEADVTVTRLADAHFRVVTSTASGVRDADWIRKHALAAGADALVDDVTGAYGCLCLWGPRARDVLQPLTDTPLDFPFMRAERLFAGPVPVLAQRVTFVGELGWELYAPTEYVLTLWDLLLEAGDGFGLRPGGYRAIDSMRLEKGYRVWGSDLTTDTDPFAAGLGQFVRLDKPFLGREALLAARAAGPPPRRLRCLVLDDPGTVCLGGEPVRVNGVPAGRVTSGGFGYRVGASIAFAYLPGDVPAGTPVDVSVFDRWVPGVVRQDPLYDPNMTRIRG</sequence>
<dbReference type="Gene3D" id="3.30.70.1400">
    <property type="entry name" value="Aminomethyltransferase beta-barrel domains"/>
    <property type="match status" value="1"/>
</dbReference>
<dbReference type="Gene3D" id="3.50.50.60">
    <property type="entry name" value="FAD/NAD(P)-binding domain"/>
    <property type="match status" value="1"/>
</dbReference>
<name>A0ABN3HHW8_9ACTN</name>
<evidence type="ECO:0000256" key="1">
    <source>
        <dbReference type="ARBA" id="ARBA00008609"/>
    </source>
</evidence>
<dbReference type="Pfam" id="PF01571">
    <property type="entry name" value="GCV_T"/>
    <property type="match status" value="1"/>
</dbReference>
<evidence type="ECO:0000313" key="6">
    <source>
        <dbReference type="EMBL" id="GAA2380768.1"/>
    </source>
</evidence>
<dbReference type="Pfam" id="PF16350">
    <property type="entry name" value="FAO_M"/>
    <property type="match status" value="1"/>
</dbReference>
<dbReference type="InterPro" id="IPR032503">
    <property type="entry name" value="FAO_M"/>
</dbReference>
<dbReference type="Gene3D" id="3.30.9.10">
    <property type="entry name" value="D-Amino Acid Oxidase, subunit A, domain 2"/>
    <property type="match status" value="1"/>
</dbReference>
<dbReference type="EMBL" id="BAAARV010000088">
    <property type="protein sequence ID" value="GAA2380768.1"/>
    <property type="molecule type" value="Genomic_DNA"/>
</dbReference>
<dbReference type="InterPro" id="IPR029043">
    <property type="entry name" value="GcvT/YgfZ_C"/>
</dbReference>
<evidence type="ECO:0000313" key="7">
    <source>
        <dbReference type="Proteomes" id="UP001501444"/>
    </source>
</evidence>
<feature type="domain" description="FAD dependent oxidoreductase central" evidence="5">
    <location>
        <begin position="374"/>
        <end position="429"/>
    </location>
</feature>
<feature type="domain" description="FAD dependent oxidoreductase" evidence="2">
    <location>
        <begin position="13"/>
        <end position="371"/>
    </location>
</feature>
<accession>A0ABN3HHW8</accession>